<dbReference type="KEGG" id="txi:TH3_00270"/>
<sequence length="346" mass="38848">MSGVFFDYWSAIWRYLAEMTSQAFPEPRKYPVEHIWHADWSISAKSRWVAKARRNTSGWLIYAIEPVGLLNQFRQSLSQYGRDHALWLGLDMPVGFVDHWYDGANIQDFKSLLDIIFTGKWDSFSDVCTNPDEITHHRPFYPKTARVKGSVKRGHLVDALGVSSFDKLYRLCEGATYHRPAACPSFWTLGANQVGKAMLHGLEHLIIPGYRDGFNIWPFTGDISTCCQQNGVTLIETYPGEIYGWLGIDEVTKSNHKSRTLAIAALIDYAVGNGIEINTAVVADIKSGFGPDEGKDDAFDALVGALGLIRIADGKHPEYLPDRPIIRKREGWIIGMDIGSLKPRAK</sequence>
<dbReference type="GO" id="GO:0008168">
    <property type="term" value="F:methyltransferase activity"/>
    <property type="evidence" value="ECO:0007669"/>
    <property type="project" value="UniProtKB-KW"/>
</dbReference>
<evidence type="ECO:0000313" key="2">
    <source>
        <dbReference type="Proteomes" id="UP000007127"/>
    </source>
</evidence>
<dbReference type="Proteomes" id="UP000007127">
    <property type="component" value="Chromosome"/>
</dbReference>
<name>A0AB72U7G9_9PROT</name>
<evidence type="ECO:0000313" key="1">
    <source>
        <dbReference type="EMBL" id="AJD50180.1"/>
    </source>
</evidence>
<accession>A0AB72U7G9</accession>
<dbReference type="EMBL" id="CP004388">
    <property type="protein sequence ID" value="AJD50180.1"/>
    <property type="molecule type" value="Genomic_DNA"/>
</dbReference>
<gene>
    <name evidence="1" type="ORF">TH3_00270</name>
</gene>
<reference evidence="1 2" key="1">
    <citation type="journal article" date="2012" name="J. Bacteriol.">
        <title>Genome sequence of Thalassospira xiamenensis type strain M-5.</title>
        <authorList>
            <person name="Lai Q."/>
            <person name="Shao Z."/>
        </authorList>
    </citation>
    <scope>NUCLEOTIDE SEQUENCE [LARGE SCALE GENOMIC DNA]</scope>
    <source>
        <strain evidence="1 2">M-5</strain>
    </source>
</reference>
<keyword evidence="1" id="KW-0489">Methyltransferase</keyword>
<keyword evidence="1" id="KW-0808">Transferase</keyword>
<dbReference type="GO" id="GO:0032259">
    <property type="term" value="P:methylation"/>
    <property type="evidence" value="ECO:0007669"/>
    <property type="project" value="UniProtKB-KW"/>
</dbReference>
<dbReference type="AlphaFoldDB" id="A0AB72U7G9"/>
<organism evidence="1 2">
    <name type="scientific">Thalassospira xiamenensis M-5 = DSM 17429</name>
    <dbReference type="NCBI Taxonomy" id="1123366"/>
    <lineage>
        <taxon>Bacteria</taxon>
        <taxon>Pseudomonadati</taxon>
        <taxon>Pseudomonadota</taxon>
        <taxon>Alphaproteobacteria</taxon>
        <taxon>Rhodospirillales</taxon>
        <taxon>Thalassospiraceae</taxon>
        <taxon>Thalassospira</taxon>
    </lineage>
</organism>
<proteinExistence type="predicted"/>
<protein>
    <submittedName>
        <fullName evidence="1">Type 12 methyltransferase</fullName>
    </submittedName>
</protein>